<sequence>MNFLLREEIAKKLKKRFRVISPFKVGIGWVDIAILGKELVGIDFCESYESSVERLNSFPFHEKIIVGNCEDCERLDEFCKSFDIETPEFVPFESSLSLKRLEDRIASLYIAKEVLDDGSYEDLKILGFASSYSRHKIEPKFFVTLTRDGFSIAKKIIYSRLLAKEKELRKLANPLNYLIALGVSNSLSLKPENFESANDLKSLLFICKKVPLSAFITSSQNPKVAFCEFLSKAVLNEKAVALAEKLMGFGLAVKNRLYSPSGEFIWEEYRFAREVIEFLIKSSFYRIEDEILNDFISLVSAIQKRAEVIEGESLRRAREIGVLHNEKSFEDFARIRVAMLVEKALERLEA</sequence>
<evidence type="ECO:0000313" key="1">
    <source>
        <dbReference type="EMBL" id="HGT82742.1"/>
    </source>
</evidence>
<proteinExistence type="predicted"/>
<gene>
    <name evidence="1" type="ORF">ENT52_03350</name>
</gene>
<accession>A0A7J3M122</accession>
<dbReference type="AlphaFoldDB" id="A0A7J3M122"/>
<protein>
    <submittedName>
        <fullName evidence="1">Uncharacterized protein</fullName>
    </submittedName>
</protein>
<dbReference type="EMBL" id="DSYZ01000073">
    <property type="protein sequence ID" value="HGT82742.1"/>
    <property type="molecule type" value="Genomic_DNA"/>
</dbReference>
<name>A0A7J3M122_ARCFL</name>
<organism evidence="1">
    <name type="scientific">Archaeoglobus fulgidus</name>
    <dbReference type="NCBI Taxonomy" id="2234"/>
    <lineage>
        <taxon>Archaea</taxon>
        <taxon>Methanobacteriati</taxon>
        <taxon>Methanobacteriota</taxon>
        <taxon>Archaeoglobi</taxon>
        <taxon>Archaeoglobales</taxon>
        <taxon>Archaeoglobaceae</taxon>
        <taxon>Archaeoglobus</taxon>
    </lineage>
</organism>
<comment type="caution">
    <text evidence="1">The sequence shown here is derived from an EMBL/GenBank/DDBJ whole genome shotgun (WGS) entry which is preliminary data.</text>
</comment>
<reference evidence="1" key="1">
    <citation type="journal article" date="2020" name="mSystems">
        <title>Genome- and Community-Level Interaction Insights into Carbon Utilization and Element Cycling Functions of Hydrothermarchaeota in Hydrothermal Sediment.</title>
        <authorList>
            <person name="Zhou Z."/>
            <person name="Liu Y."/>
            <person name="Xu W."/>
            <person name="Pan J."/>
            <person name="Luo Z.H."/>
            <person name="Li M."/>
        </authorList>
    </citation>
    <scope>NUCLEOTIDE SEQUENCE [LARGE SCALE GENOMIC DNA]</scope>
    <source>
        <strain evidence="1">SpSt-587</strain>
    </source>
</reference>